<dbReference type="PANTHER" id="PTHR23294:SF59">
    <property type="entry name" value="UNC93-LIKE PROTEIN C922.05C"/>
    <property type="match status" value="1"/>
</dbReference>
<dbReference type="InterPro" id="IPR010291">
    <property type="entry name" value="Ion_channel_UNC-93"/>
</dbReference>
<feature type="transmembrane region" description="Helical" evidence="5">
    <location>
        <begin position="244"/>
        <end position="267"/>
    </location>
</feature>
<feature type="transmembrane region" description="Helical" evidence="5">
    <location>
        <begin position="351"/>
        <end position="377"/>
    </location>
</feature>
<feature type="transmembrane region" description="Helical" evidence="5">
    <location>
        <begin position="29"/>
        <end position="51"/>
    </location>
</feature>
<feature type="transmembrane region" description="Helical" evidence="5">
    <location>
        <begin position="279"/>
        <end position="297"/>
    </location>
</feature>
<evidence type="ECO:0000256" key="4">
    <source>
        <dbReference type="ARBA" id="ARBA00023136"/>
    </source>
</evidence>
<reference evidence="7" key="1">
    <citation type="submission" date="2019-06" db="EMBL/GenBank/DDBJ databases">
        <authorList>
            <person name="Broberg M."/>
        </authorList>
    </citation>
    <scope>NUCLEOTIDE SEQUENCE [LARGE SCALE GENOMIC DNA]</scope>
</reference>
<keyword evidence="7" id="KW-1185">Reference proteome</keyword>
<feature type="transmembrane region" description="Helical" evidence="5">
    <location>
        <begin position="309"/>
        <end position="331"/>
    </location>
</feature>
<dbReference type="Pfam" id="PF05978">
    <property type="entry name" value="UNC-93"/>
    <property type="match status" value="1"/>
</dbReference>
<feature type="transmembrane region" description="Helical" evidence="5">
    <location>
        <begin position="389"/>
        <end position="408"/>
    </location>
</feature>
<evidence type="ECO:0000256" key="1">
    <source>
        <dbReference type="ARBA" id="ARBA00004141"/>
    </source>
</evidence>
<dbReference type="Proteomes" id="UP000754883">
    <property type="component" value="Unassembled WGS sequence"/>
</dbReference>
<evidence type="ECO:0000313" key="6">
    <source>
        <dbReference type="EMBL" id="CAG9981831.1"/>
    </source>
</evidence>
<dbReference type="PANTHER" id="PTHR23294">
    <property type="entry name" value="ET TRANSLATION PRODUCT-RELATED"/>
    <property type="match status" value="1"/>
</dbReference>
<proteinExistence type="predicted"/>
<feature type="transmembrane region" description="Helical" evidence="5">
    <location>
        <begin position="63"/>
        <end position="83"/>
    </location>
</feature>
<reference evidence="6 7" key="2">
    <citation type="submission" date="2021-10" db="EMBL/GenBank/DDBJ databases">
        <authorList>
            <person name="Piombo E."/>
        </authorList>
    </citation>
    <scope>NUCLEOTIDE SEQUENCE [LARGE SCALE GENOMIC DNA]</scope>
</reference>
<feature type="transmembrane region" description="Helical" evidence="5">
    <location>
        <begin position="155"/>
        <end position="175"/>
    </location>
</feature>
<gene>
    <name evidence="6" type="ORF">CBYS24578_00017455</name>
</gene>
<evidence type="ECO:0008006" key="8">
    <source>
        <dbReference type="Google" id="ProtNLM"/>
    </source>
</evidence>
<keyword evidence="4 5" id="KW-0472">Membrane</keyword>
<feature type="transmembrane region" description="Helical" evidence="5">
    <location>
        <begin position="420"/>
        <end position="438"/>
    </location>
</feature>
<keyword evidence="3 5" id="KW-1133">Transmembrane helix</keyword>
<dbReference type="GO" id="GO:0016020">
    <property type="term" value="C:membrane"/>
    <property type="evidence" value="ECO:0007669"/>
    <property type="project" value="UniProtKB-SubCell"/>
</dbReference>
<dbReference type="InterPro" id="IPR051617">
    <property type="entry name" value="UNC-93-like_regulator"/>
</dbReference>
<evidence type="ECO:0000256" key="5">
    <source>
        <dbReference type="SAM" id="Phobius"/>
    </source>
</evidence>
<name>A0A9N9U4S5_9HYPO</name>
<keyword evidence="2 5" id="KW-0812">Transmembrane</keyword>
<feature type="transmembrane region" description="Helical" evidence="5">
    <location>
        <begin position="187"/>
        <end position="207"/>
    </location>
</feature>
<evidence type="ECO:0000256" key="3">
    <source>
        <dbReference type="ARBA" id="ARBA00022989"/>
    </source>
</evidence>
<comment type="caution">
    <text evidence="6">The sequence shown here is derived from an EMBL/GenBank/DDBJ whole genome shotgun (WGS) entry which is preliminary data.</text>
</comment>
<evidence type="ECO:0000313" key="7">
    <source>
        <dbReference type="Proteomes" id="UP000754883"/>
    </source>
</evidence>
<feature type="transmembrane region" description="Helical" evidence="5">
    <location>
        <begin position="115"/>
        <end position="143"/>
    </location>
</feature>
<dbReference type="EMBL" id="CABFNO020001327">
    <property type="protein sequence ID" value="CAG9981831.1"/>
    <property type="molecule type" value="Genomic_DNA"/>
</dbReference>
<accession>A0A9N9U4S5</accession>
<protein>
    <recommendedName>
        <fullName evidence="8">MFS general substrate transporter</fullName>
    </recommendedName>
</protein>
<sequence>MTNSIVESSEAYTSQLRWCRLNNPSVQNFLMACVLFCNPGLYLAILGLGAGGGQASSLLMAQVSNACLYAVFAVTGILGGTILTKIGPRWTVLLAISGYPLYTGSLWYFDKSGGQLWFPLLSGCWLGFSGGCLWTTASFMANVYASESEKGAFRAIQWTGNSVGATVGAGIAFAINFNAQTPSTPQSVYIIFIVLQCASASFALLMVDPNKLIRPDGTPVAIFRPTTLKESIVALGSMFKDWRLILMLPAFFTPEAFIVLQSSLNAYAFNLRTRSLNNVLSYACQIPVALFVGYGLLDNKRLGSRRRRGLLTIGFDAIWITGTYIALTLWLHSWGFDRSMPGPNIDIEDAAWPGAVALYVLYGSQYGIFQNTVLWVLGSMSNEPKLMAHLGGVMVCFISAGTAVSFGIDSASVPYEAENGLWFALSTLTWPILAFVTYKYVRPTNYFVEEGVGIPVEMQNGQLDSQKVEVEKGLNVVNVETGAV</sequence>
<comment type="subcellular location">
    <subcellularLocation>
        <location evidence="1">Membrane</location>
        <topology evidence="1">Multi-pass membrane protein</topology>
    </subcellularLocation>
</comment>
<dbReference type="SUPFAM" id="SSF103473">
    <property type="entry name" value="MFS general substrate transporter"/>
    <property type="match status" value="1"/>
</dbReference>
<dbReference type="AlphaFoldDB" id="A0A9N9U4S5"/>
<dbReference type="InterPro" id="IPR036259">
    <property type="entry name" value="MFS_trans_sf"/>
</dbReference>
<dbReference type="Gene3D" id="1.20.1250.20">
    <property type="entry name" value="MFS general substrate transporter like domains"/>
    <property type="match status" value="1"/>
</dbReference>
<evidence type="ECO:0000256" key="2">
    <source>
        <dbReference type="ARBA" id="ARBA00022692"/>
    </source>
</evidence>
<feature type="transmembrane region" description="Helical" evidence="5">
    <location>
        <begin position="90"/>
        <end position="109"/>
    </location>
</feature>
<dbReference type="OrthoDB" id="196103at2759"/>
<organism evidence="6 7">
    <name type="scientific">Clonostachys byssicola</name>
    <dbReference type="NCBI Taxonomy" id="160290"/>
    <lineage>
        <taxon>Eukaryota</taxon>
        <taxon>Fungi</taxon>
        <taxon>Dikarya</taxon>
        <taxon>Ascomycota</taxon>
        <taxon>Pezizomycotina</taxon>
        <taxon>Sordariomycetes</taxon>
        <taxon>Hypocreomycetidae</taxon>
        <taxon>Hypocreales</taxon>
        <taxon>Bionectriaceae</taxon>
        <taxon>Clonostachys</taxon>
    </lineage>
</organism>